<dbReference type="InterPro" id="IPR023780">
    <property type="entry name" value="Chromo_domain"/>
</dbReference>
<accession>M7SSU0</accession>
<evidence type="ECO:0000256" key="1">
    <source>
        <dbReference type="ARBA" id="ARBA00011353"/>
    </source>
</evidence>
<sequence>MNLLIDDTPQTTPKSEAAKPRTSSGTPSSVRGRGRPPSAKKSRQSRSSGVRNEISLEEADSSKNPLVPVANMGNADELLGDNKVDDSTGAKSNSKADSSDKSPAKNRENATGAPEQQDQELDEGEGEEQEVKAILNFRASESEKGAIELLVHWADEAADEATWEPEEEIQKGAAETVYEYWKAKGGRGRALFQDLQLPEEYRVFQILRHEKKQRGGFHLEVQWVGYSDSPVDTTWEPEAKLKTSARAPLDEYWESVGGRDNFLAKRGRSKK</sequence>
<proteinExistence type="predicted"/>
<dbReference type="Proteomes" id="UP000012174">
    <property type="component" value="Unassembled WGS sequence"/>
</dbReference>
<keyword evidence="5" id="KW-1185">Reference proteome</keyword>
<dbReference type="InterPro" id="IPR000953">
    <property type="entry name" value="Chromo/chromo_shadow_dom"/>
</dbReference>
<dbReference type="CDD" id="cd00024">
    <property type="entry name" value="CD_CSD"/>
    <property type="match status" value="2"/>
</dbReference>
<dbReference type="Pfam" id="PF00385">
    <property type="entry name" value="Chromo"/>
    <property type="match status" value="2"/>
</dbReference>
<evidence type="ECO:0000256" key="2">
    <source>
        <dbReference type="SAM" id="MobiDB-lite"/>
    </source>
</evidence>
<dbReference type="GO" id="GO:0006338">
    <property type="term" value="P:chromatin remodeling"/>
    <property type="evidence" value="ECO:0007669"/>
    <property type="project" value="UniProtKB-ARBA"/>
</dbReference>
<dbReference type="InterPro" id="IPR016197">
    <property type="entry name" value="Chromo-like_dom_sf"/>
</dbReference>
<dbReference type="SMART" id="SM00298">
    <property type="entry name" value="CHROMO"/>
    <property type="match status" value="2"/>
</dbReference>
<dbReference type="eggNOG" id="ENOG502RMIF">
    <property type="taxonomic scope" value="Eukaryota"/>
</dbReference>
<feature type="domain" description="Chromo" evidence="3">
    <location>
        <begin position="129"/>
        <end position="182"/>
    </location>
</feature>
<dbReference type="KEGG" id="ela:UCREL1_3399"/>
<feature type="compositionally biased region" description="Basic residues" evidence="2">
    <location>
        <begin position="32"/>
        <end position="44"/>
    </location>
</feature>
<dbReference type="SUPFAM" id="SSF54160">
    <property type="entry name" value="Chromo domain-like"/>
    <property type="match status" value="2"/>
</dbReference>
<evidence type="ECO:0000313" key="5">
    <source>
        <dbReference type="Proteomes" id="UP000012174"/>
    </source>
</evidence>
<feature type="domain" description="Chromo" evidence="3">
    <location>
        <begin position="201"/>
        <end position="254"/>
    </location>
</feature>
<dbReference type="Gene3D" id="2.40.50.40">
    <property type="match status" value="2"/>
</dbReference>
<organism evidence="4 5">
    <name type="scientific">Eutypa lata (strain UCR-EL1)</name>
    <name type="common">Grapevine dieback disease fungus</name>
    <name type="synonym">Eutypa armeniacae</name>
    <dbReference type="NCBI Taxonomy" id="1287681"/>
    <lineage>
        <taxon>Eukaryota</taxon>
        <taxon>Fungi</taxon>
        <taxon>Dikarya</taxon>
        <taxon>Ascomycota</taxon>
        <taxon>Pezizomycotina</taxon>
        <taxon>Sordariomycetes</taxon>
        <taxon>Xylariomycetidae</taxon>
        <taxon>Xylariales</taxon>
        <taxon>Diatrypaceae</taxon>
        <taxon>Eutypa</taxon>
    </lineage>
</organism>
<evidence type="ECO:0000259" key="3">
    <source>
        <dbReference type="PROSITE" id="PS50013"/>
    </source>
</evidence>
<name>M7SSU0_EUTLA</name>
<dbReference type="OrthoDB" id="433924at2759"/>
<dbReference type="STRING" id="1287681.M7SSU0"/>
<protein>
    <submittedName>
        <fullName evidence="4">Putative chromo domain-containing protein</fullName>
    </submittedName>
</protein>
<dbReference type="EMBL" id="KB706056">
    <property type="protein sequence ID" value="EMR69579.1"/>
    <property type="molecule type" value="Genomic_DNA"/>
</dbReference>
<dbReference type="PROSITE" id="PS50013">
    <property type="entry name" value="CHROMO_2"/>
    <property type="match status" value="2"/>
</dbReference>
<gene>
    <name evidence="4" type="ORF">UCREL1_3399</name>
</gene>
<dbReference type="AlphaFoldDB" id="M7SSU0"/>
<evidence type="ECO:0000313" key="4">
    <source>
        <dbReference type="EMBL" id="EMR69579.1"/>
    </source>
</evidence>
<dbReference type="HOGENOM" id="CLU_1026840_0_0_1"/>
<feature type="compositionally biased region" description="Basic and acidic residues" evidence="2">
    <location>
        <begin position="97"/>
        <end position="108"/>
    </location>
</feature>
<feature type="compositionally biased region" description="Acidic residues" evidence="2">
    <location>
        <begin position="117"/>
        <end position="128"/>
    </location>
</feature>
<feature type="region of interest" description="Disordered" evidence="2">
    <location>
        <begin position="1"/>
        <end position="131"/>
    </location>
</feature>
<comment type="subunit">
    <text evidence="1">Component of the NuA4 histone acetyltransferase complex.</text>
</comment>
<reference evidence="5" key="1">
    <citation type="journal article" date="2013" name="Genome Announc.">
        <title>Draft genome sequence of the grapevine dieback fungus Eutypa lata UCR-EL1.</title>
        <authorList>
            <person name="Blanco-Ulate B."/>
            <person name="Rolshausen P.E."/>
            <person name="Cantu D."/>
        </authorList>
    </citation>
    <scope>NUCLEOTIDE SEQUENCE [LARGE SCALE GENOMIC DNA]</scope>
    <source>
        <strain evidence="5">UCR-EL1</strain>
    </source>
</reference>